<dbReference type="Proteomes" id="UP000196878">
    <property type="component" value="Unassembled WGS sequence"/>
</dbReference>
<feature type="region of interest" description="Disordered" evidence="1">
    <location>
        <begin position="1"/>
        <end position="69"/>
    </location>
</feature>
<accession>A0A212A7T5</accession>
<evidence type="ECO:0000313" key="2">
    <source>
        <dbReference type="EMBL" id="OWJ75815.1"/>
    </source>
</evidence>
<proteinExistence type="predicted"/>
<gene>
    <name evidence="2" type="ORF">CDV49_16145</name>
</gene>
<dbReference type="AlphaFoldDB" id="A0A212A7T5"/>
<evidence type="ECO:0000313" key="3">
    <source>
        <dbReference type="Proteomes" id="UP000196878"/>
    </source>
</evidence>
<name>A0A212A7T5_9RHOB</name>
<feature type="non-terminal residue" evidence="2">
    <location>
        <position position="69"/>
    </location>
</feature>
<evidence type="ECO:0000256" key="1">
    <source>
        <dbReference type="SAM" id="MobiDB-lite"/>
    </source>
</evidence>
<keyword evidence="3" id="KW-1185">Reference proteome</keyword>
<protein>
    <submittedName>
        <fullName evidence="2">Uncharacterized protein</fullName>
    </submittedName>
</protein>
<dbReference type="EMBL" id="NIPW01000034">
    <property type="protein sequence ID" value="OWJ75815.1"/>
    <property type="molecule type" value="Genomic_DNA"/>
</dbReference>
<organism evidence="2 3">
    <name type="scientific">Haematobacter genomosp. 1</name>
    <dbReference type="NCBI Taxonomy" id="366618"/>
    <lineage>
        <taxon>Bacteria</taxon>
        <taxon>Pseudomonadati</taxon>
        <taxon>Pseudomonadota</taxon>
        <taxon>Alphaproteobacteria</taxon>
        <taxon>Rhodobacterales</taxon>
        <taxon>Paracoccaceae</taxon>
        <taxon>Haematobacter</taxon>
    </lineage>
</organism>
<sequence length="69" mass="7495">MRFDRPRHGRRQRRDAEGAGDGGDAGPRRRAGRGPRAAWRRGGGVARPVHRHQPGGLSASRAPLRNLGP</sequence>
<reference evidence="2 3" key="1">
    <citation type="submission" date="2016-12" db="EMBL/GenBank/DDBJ databases">
        <title>Comparison of Traditional DNA-DNA Hybridization with In Silico Genomic Analysis.</title>
        <authorList>
            <person name="Nicholson A.C."/>
            <person name="Humrighouse B.W."/>
            <person name="Graziano J."/>
            <person name="Lasker B."/>
            <person name="Whitney A.M."/>
            <person name="Mcquiston J.R."/>
        </authorList>
    </citation>
    <scope>NUCLEOTIDE SEQUENCE [LARGE SCALE GENOMIC DNA]</scope>
    <source>
        <strain evidence="2 3">H2240</strain>
    </source>
</reference>
<comment type="caution">
    <text evidence="2">The sequence shown here is derived from an EMBL/GenBank/DDBJ whole genome shotgun (WGS) entry which is preliminary data.</text>
</comment>